<dbReference type="InterPro" id="IPR003784">
    <property type="entry name" value="BioY"/>
</dbReference>
<feature type="transmembrane region" description="Helical" evidence="3">
    <location>
        <begin position="35"/>
        <end position="52"/>
    </location>
</feature>
<keyword evidence="3" id="KW-0812">Transmembrane</keyword>
<organism evidence="4 5">
    <name type="scientific">Mesobacillus foraminis</name>
    <dbReference type="NCBI Taxonomy" id="279826"/>
    <lineage>
        <taxon>Bacteria</taxon>
        <taxon>Bacillati</taxon>
        <taxon>Bacillota</taxon>
        <taxon>Bacilli</taxon>
        <taxon>Bacillales</taxon>
        <taxon>Bacillaceae</taxon>
        <taxon>Mesobacillus</taxon>
    </lineage>
</organism>
<keyword evidence="5" id="KW-1185">Reference proteome</keyword>
<keyword evidence="2" id="KW-1003">Cell membrane</keyword>
<evidence type="ECO:0000256" key="2">
    <source>
        <dbReference type="PIRNR" id="PIRNR016661"/>
    </source>
</evidence>
<dbReference type="GO" id="GO:0005886">
    <property type="term" value="C:plasma membrane"/>
    <property type="evidence" value="ECO:0007669"/>
    <property type="project" value="UniProtKB-SubCell"/>
</dbReference>
<feature type="transmembrane region" description="Helical" evidence="3">
    <location>
        <begin position="150"/>
        <end position="169"/>
    </location>
</feature>
<feature type="transmembrane region" description="Helical" evidence="3">
    <location>
        <begin position="117"/>
        <end position="138"/>
    </location>
</feature>
<name>A0A4R2BEQ2_9BACI</name>
<evidence type="ECO:0000313" key="4">
    <source>
        <dbReference type="EMBL" id="TCN24915.1"/>
    </source>
</evidence>
<comment type="caution">
    <text evidence="4">The sequence shown here is derived from an EMBL/GenBank/DDBJ whole genome shotgun (WGS) entry which is preliminary data.</text>
</comment>
<dbReference type="Pfam" id="PF02632">
    <property type="entry name" value="BioY"/>
    <property type="match status" value="1"/>
</dbReference>
<comment type="subcellular location">
    <subcellularLocation>
        <location evidence="2">Cell membrane</location>
        <topology evidence="2">Multi-pass membrane protein</topology>
    </subcellularLocation>
</comment>
<comment type="similarity">
    <text evidence="1 2">Belongs to the BioY family.</text>
</comment>
<feature type="transmembrane region" description="Helical" evidence="3">
    <location>
        <begin position="88"/>
        <end position="105"/>
    </location>
</feature>
<keyword evidence="2 3" id="KW-0472">Membrane</keyword>
<evidence type="ECO:0000313" key="5">
    <source>
        <dbReference type="Proteomes" id="UP000295689"/>
    </source>
</evidence>
<protein>
    <recommendedName>
        <fullName evidence="2">Biotin transporter</fullName>
    </recommendedName>
</protein>
<keyword evidence="3" id="KW-1133">Transmembrane helix</keyword>
<dbReference type="PIRSF" id="PIRSF016661">
    <property type="entry name" value="BioY"/>
    <property type="match status" value="1"/>
</dbReference>
<feature type="transmembrane region" description="Helical" evidence="3">
    <location>
        <begin position="59"/>
        <end position="76"/>
    </location>
</feature>
<dbReference type="Gene3D" id="1.10.1760.20">
    <property type="match status" value="1"/>
</dbReference>
<dbReference type="Proteomes" id="UP000295689">
    <property type="component" value="Unassembled WGS sequence"/>
</dbReference>
<evidence type="ECO:0000256" key="3">
    <source>
        <dbReference type="SAM" id="Phobius"/>
    </source>
</evidence>
<sequence length="194" mass="20537">MTSNRIKLRMMIITALFAAMTGILAQLSIPLPLVPITGQTLAIGLAATILGAKYGTFSVILYILIGAAGIPVYAEMQAGISVLFGPTGGYLAGFIPTAFFIGWMLERTAYSFKYALIANTVGMLITLSFGTAWLKIAAGLSWSAAFTGGFFPFLVVGIIKAALASWIGISVRQRLQDANLLYSVKGDTALTKTI</sequence>
<keyword evidence="2" id="KW-0813">Transport</keyword>
<proteinExistence type="inferred from homology"/>
<dbReference type="RefSeq" id="WP_132006126.1">
    <property type="nucleotide sequence ID" value="NZ_JABUHM010000004.1"/>
</dbReference>
<accession>A0A4R2BEQ2</accession>
<reference evidence="4 5" key="1">
    <citation type="journal article" date="2015" name="Stand. Genomic Sci.">
        <title>Genomic Encyclopedia of Bacterial and Archaeal Type Strains, Phase III: the genomes of soil and plant-associated and newly described type strains.</title>
        <authorList>
            <person name="Whitman W.B."/>
            <person name="Woyke T."/>
            <person name="Klenk H.P."/>
            <person name="Zhou Y."/>
            <person name="Lilburn T.G."/>
            <person name="Beck B.J."/>
            <person name="De Vos P."/>
            <person name="Vandamme P."/>
            <person name="Eisen J.A."/>
            <person name="Garrity G."/>
            <person name="Hugenholtz P."/>
            <person name="Kyrpides N.C."/>
        </authorList>
    </citation>
    <scope>NUCLEOTIDE SEQUENCE [LARGE SCALE GENOMIC DNA]</scope>
    <source>
        <strain evidence="4 5">CV53</strain>
    </source>
</reference>
<dbReference type="AlphaFoldDB" id="A0A4R2BEQ2"/>
<dbReference type="GO" id="GO:0015225">
    <property type="term" value="F:biotin transmembrane transporter activity"/>
    <property type="evidence" value="ECO:0007669"/>
    <property type="project" value="UniProtKB-UniRule"/>
</dbReference>
<evidence type="ECO:0000256" key="1">
    <source>
        <dbReference type="ARBA" id="ARBA00010692"/>
    </source>
</evidence>
<dbReference type="EMBL" id="SLVV01000006">
    <property type="protein sequence ID" value="TCN24915.1"/>
    <property type="molecule type" value="Genomic_DNA"/>
</dbReference>
<dbReference type="PANTHER" id="PTHR34295:SF1">
    <property type="entry name" value="BIOTIN TRANSPORTER BIOY"/>
    <property type="match status" value="1"/>
</dbReference>
<dbReference type="PANTHER" id="PTHR34295">
    <property type="entry name" value="BIOTIN TRANSPORTER BIOY"/>
    <property type="match status" value="1"/>
</dbReference>
<gene>
    <name evidence="4" type="ORF">EV146_106116</name>
</gene>